<evidence type="ECO:0000259" key="1">
    <source>
        <dbReference type="Pfam" id="PF13460"/>
    </source>
</evidence>
<evidence type="ECO:0000313" key="3">
    <source>
        <dbReference type="Proteomes" id="UP000234748"/>
    </source>
</evidence>
<reference evidence="2 3" key="1">
    <citation type="submission" date="2017-11" db="EMBL/GenBank/DDBJ databases">
        <title>Comparitive Functional Genomics of Dry Heat Resistant strains isolated from the Viking Spacecraft.</title>
        <authorList>
            <person name="Seuylemezian A."/>
            <person name="Cooper K."/>
            <person name="Vaishampayan P."/>
        </authorList>
    </citation>
    <scope>NUCLEOTIDE SEQUENCE [LARGE SCALE GENOMIC DNA]</scope>
    <source>
        <strain evidence="2 3">V1-29</strain>
    </source>
</reference>
<gene>
    <name evidence="2" type="ORF">CUU66_01835</name>
</gene>
<dbReference type="OrthoDB" id="152510at2"/>
<dbReference type="PANTHER" id="PTHR12126:SF11">
    <property type="entry name" value="NADH DEHYDROGENASE [UBIQUINONE] 1 ALPHA SUBCOMPLEX SUBUNIT 9, MITOCHONDRIAL"/>
    <property type="match status" value="1"/>
</dbReference>
<dbReference type="Pfam" id="PF13460">
    <property type="entry name" value="NAD_binding_10"/>
    <property type="match status" value="1"/>
</dbReference>
<feature type="domain" description="NAD(P)-binding" evidence="1">
    <location>
        <begin position="7"/>
        <end position="182"/>
    </location>
</feature>
<dbReference type="RefSeq" id="WP_101639981.1">
    <property type="nucleotide sequence ID" value="NZ_PGUY01000003.1"/>
</dbReference>
<dbReference type="Proteomes" id="UP000234748">
    <property type="component" value="Unassembled WGS sequence"/>
</dbReference>
<dbReference type="InterPro" id="IPR036291">
    <property type="entry name" value="NAD(P)-bd_dom_sf"/>
</dbReference>
<dbReference type="InterPro" id="IPR051207">
    <property type="entry name" value="ComplexI_NDUFA9_subunit"/>
</dbReference>
<evidence type="ECO:0000313" key="2">
    <source>
        <dbReference type="EMBL" id="PLT31621.1"/>
    </source>
</evidence>
<dbReference type="GO" id="GO:0044877">
    <property type="term" value="F:protein-containing complex binding"/>
    <property type="evidence" value="ECO:0007669"/>
    <property type="project" value="TreeGrafter"/>
</dbReference>
<dbReference type="EMBL" id="PGUY01000003">
    <property type="protein sequence ID" value="PLT31621.1"/>
    <property type="molecule type" value="Genomic_DNA"/>
</dbReference>
<dbReference type="SUPFAM" id="SSF51735">
    <property type="entry name" value="NAD(P)-binding Rossmann-fold domains"/>
    <property type="match status" value="1"/>
</dbReference>
<organism evidence="2 3">
    <name type="scientific">Peribacillus deserti</name>
    <dbReference type="NCBI Taxonomy" id="673318"/>
    <lineage>
        <taxon>Bacteria</taxon>
        <taxon>Bacillati</taxon>
        <taxon>Bacillota</taxon>
        <taxon>Bacilli</taxon>
        <taxon>Bacillales</taxon>
        <taxon>Bacillaceae</taxon>
        <taxon>Peribacillus</taxon>
    </lineage>
</organism>
<dbReference type="AlphaFoldDB" id="A0A2N5MB93"/>
<sequence length="254" mass="28547">MKILVTGGTGTLGSSFLKQSVKQNLDVRIASRHQPQTFTAEWTELDLESGRGLQNTISDVDVVLHAATSPLKNSRAVDVEGTRRLIKACKDYEIKHLIFPSIVGIESMPMAYYQSKLEAERLIKVSGLPYTILRATQFHSFIDQLFRALTKFPLSVLPAPLRCQSVDVDEVASFLVKVCQSPPQGHVDDFGGPEILTFKEMYAIWKQYRQPKSLLLPVSYVPNSLFKAIKDGKNTNGEQKRGMVTWEQWVKESC</sequence>
<name>A0A2N5MB93_9BACI</name>
<proteinExistence type="predicted"/>
<dbReference type="PANTHER" id="PTHR12126">
    <property type="entry name" value="NADH-UBIQUINONE OXIDOREDUCTASE 39 KDA SUBUNIT-RELATED"/>
    <property type="match status" value="1"/>
</dbReference>
<dbReference type="Gene3D" id="3.40.50.720">
    <property type="entry name" value="NAD(P)-binding Rossmann-like Domain"/>
    <property type="match status" value="1"/>
</dbReference>
<comment type="caution">
    <text evidence="2">The sequence shown here is derived from an EMBL/GenBank/DDBJ whole genome shotgun (WGS) entry which is preliminary data.</text>
</comment>
<accession>A0A2N5MB93</accession>
<keyword evidence="3" id="KW-1185">Reference proteome</keyword>
<protein>
    <submittedName>
        <fullName evidence="2">Nmra-like family protein</fullName>
    </submittedName>
</protein>
<dbReference type="InterPro" id="IPR016040">
    <property type="entry name" value="NAD(P)-bd_dom"/>
</dbReference>